<gene>
    <name evidence="1" type="ordered locus">Cyan7425_3328</name>
</gene>
<sequence length="162" mass="18763">MTTTIALNAELINNLDLSPAVSLIQSWLAKGTIADYEQQLQFAIDYPQDDELEFSEIPEVRLWFIRLDSVYPWLPYLLDWRSGELARYAAMLVPHQFSRKEGIQYNPQALDIFIMQKVFVLMDWLATQGLATDHKLKNMAEIFGYDLNSGLFELLRAYPTPK</sequence>
<dbReference type="Pfam" id="PF08847">
    <property type="entry name" value="Crr6"/>
    <property type="match status" value="1"/>
</dbReference>
<organism evidence="1">
    <name type="scientific">Cyanothece sp. (strain PCC 7425 / ATCC 29141)</name>
    <dbReference type="NCBI Taxonomy" id="395961"/>
    <lineage>
        <taxon>Bacteria</taxon>
        <taxon>Bacillati</taxon>
        <taxon>Cyanobacteriota</taxon>
        <taxon>Cyanophyceae</taxon>
        <taxon>Gomontiellales</taxon>
        <taxon>Cyanothecaceae</taxon>
        <taxon>Cyanothece</taxon>
    </lineage>
</organism>
<reference evidence="1" key="1">
    <citation type="submission" date="2009-01" db="EMBL/GenBank/DDBJ databases">
        <title>Complete sequence of chromosome Cyanothece sp. PCC 7425.</title>
        <authorList>
            <consortium name="US DOE Joint Genome Institute"/>
            <person name="Lucas S."/>
            <person name="Copeland A."/>
            <person name="Lapidus A."/>
            <person name="Glavina del Rio T."/>
            <person name="Dalin E."/>
            <person name="Tice H."/>
            <person name="Bruce D."/>
            <person name="Goodwin L."/>
            <person name="Pitluck S."/>
            <person name="Sims D."/>
            <person name="Meineke L."/>
            <person name="Brettin T."/>
            <person name="Detter J.C."/>
            <person name="Han C."/>
            <person name="Larimer F."/>
            <person name="Land M."/>
            <person name="Hauser L."/>
            <person name="Kyrpides N."/>
            <person name="Ovchinnikova G."/>
            <person name="Liberton M."/>
            <person name="Stoeckel J."/>
            <person name="Banerjee A."/>
            <person name="Singh A."/>
            <person name="Page L."/>
            <person name="Sato H."/>
            <person name="Zhao L."/>
            <person name="Sherman L."/>
            <person name="Pakrasi H."/>
            <person name="Richardson P."/>
        </authorList>
    </citation>
    <scope>NUCLEOTIDE SEQUENCE</scope>
    <source>
        <strain evidence="1">PCC 7425</strain>
    </source>
</reference>
<dbReference type="PANTHER" id="PTHR35724:SF1">
    <property type="entry name" value="PROTEIN CHLORORESPIRATORY REDUCTION 6, CHLOROPLASTIC"/>
    <property type="match status" value="1"/>
</dbReference>
<dbReference type="InterPro" id="IPR014946">
    <property type="entry name" value="CRR6"/>
</dbReference>
<dbReference type="STRING" id="395961.Cyan7425_3328"/>
<dbReference type="AlphaFoldDB" id="B8HPU4"/>
<dbReference type="PANTHER" id="PTHR35724">
    <property type="entry name" value="PROTEIN CHLORORESPIRATORY REDUCTION 6, CHLOROPLASTIC"/>
    <property type="match status" value="1"/>
</dbReference>
<proteinExistence type="predicted"/>
<dbReference type="EMBL" id="CP001344">
    <property type="protein sequence ID" value="ACL45653.1"/>
    <property type="molecule type" value="Genomic_DNA"/>
</dbReference>
<evidence type="ECO:0008006" key="2">
    <source>
        <dbReference type="Google" id="ProtNLM"/>
    </source>
</evidence>
<dbReference type="NCBIfam" id="NF038024">
    <property type="entry name" value="CRR6_slr1097"/>
    <property type="match status" value="1"/>
</dbReference>
<protein>
    <recommendedName>
        <fullName evidence="2">DUF1817 domain-containing protein</fullName>
    </recommendedName>
</protein>
<dbReference type="OrthoDB" id="489874at2"/>
<evidence type="ECO:0000313" key="1">
    <source>
        <dbReference type="EMBL" id="ACL45653.1"/>
    </source>
</evidence>
<dbReference type="HOGENOM" id="CLU_092224_1_0_3"/>
<dbReference type="GO" id="GO:0010275">
    <property type="term" value="P:NAD(P)H dehydrogenase complex assembly"/>
    <property type="evidence" value="ECO:0007669"/>
    <property type="project" value="TreeGrafter"/>
</dbReference>
<dbReference type="eggNOG" id="COG5474">
    <property type="taxonomic scope" value="Bacteria"/>
</dbReference>
<name>B8HPU4_CYAP4</name>
<dbReference type="KEGG" id="cyn:Cyan7425_3328"/>
<accession>B8HPU4</accession>